<reference evidence="3" key="1">
    <citation type="journal article" date="2019" name="Nat. Commun.">
        <title>The genome of broomcorn millet.</title>
        <authorList>
            <person name="Zou C."/>
            <person name="Miki D."/>
            <person name="Li D."/>
            <person name="Tang Q."/>
            <person name="Xiao L."/>
            <person name="Rajput S."/>
            <person name="Deng P."/>
            <person name="Jia W."/>
            <person name="Huang R."/>
            <person name="Zhang M."/>
            <person name="Sun Y."/>
            <person name="Hu J."/>
            <person name="Fu X."/>
            <person name="Schnable P.S."/>
            <person name="Li F."/>
            <person name="Zhang H."/>
            <person name="Feng B."/>
            <person name="Zhu X."/>
            <person name="Liu R."/>
            <person name="Schnable J.C."/>
            <person name="Zhu J.-K."/>
            <person name="Zhang H."/>
        </authorList>
    </citation>
    <scope>NUCLEOTIDE SEQUENCE [LARGE SCALE GENOMIC DNA]</scope>
</reference>
<feature type="compositionally biased region" description="Basic and acidic residues" evidence="1">
    <location>
        <begin position="17"/>
        <end position="41"/>
    </location>
</feature>
<evidence type="ECO:0000256" key="1">
    <source>
        <dbReference type="SAM" id="MobiDB-lite"/>
    </source>
</evidence>
<evidence type="ECO:0000313" key="2">
    <source>
        <dbReference type="EMBL" id="RLM93131.1"/>
    </source>
</evidence>
<protein>
    <submittedName>
        <fullName evidence="2">Uncharacterized protein</fullName>
    </submittedName>
</protein>
<feature type="region of interest" description="Disordered" evidence="1">
    <location>
        <begin position="1"/>
        <end position="60"/>
    </location>
</feature>
<dbReference type="EMBL" id="PQIB02000010">
    <property type="protein sequence ID" value="RLM93131.1"/>
    <property type="molecule type" value="Genomic_DNA"/>
</dbReference>
<dbReference type="AlphaFoldDB" id="A0A3L6R172"/>
<organism evidence="2 3">
    <name type="scientific">Panicum miliaceum</name>
    <name type="common">Proso millet</name>
    <name type="synonym">Broomcorn millet</name>
    <dbReference type="NCBI Taxonomy" id="4540"/>
    <lineage>
        <taxon>Eukaryota</taxon>
        <taxon>Viridiplantae</taxon>
        <taxon>Streptophyta</taxon>
        <taxon>Embryophyta</taxon>
        <taxon>Tracheophyta</taxon>
        <taxon>Spermatophyta</taxon>
        <taxon>Magnoliopsida</taxon>
        <taxon>Liliopsida</taxon>
        <taxon>Poales</taxon>
        <taxon>Poaceae</taxon>
        <taxon>PACMAD clade</taxon>
        <taxon>Panicoideae</taxon>
        <taxon>Panicodae</taxon>
        <taxon>Paniceae</taxon>
        <taxon>Panicinae</taxon>
        <taxon>Panicum</taxon>
        <taxon>Panicum sect. Panicum</taxon>
    </lineage>
</organism>
<comment type="caution">
    <text evidence="2">The sequence shown here is derived from an EMBL/GenBank/DDBJ whole genome shotgun (WGS) entry which is preliminary data.</text>
</comment>
<evidence type="ECO:0000313" key="3">
    <source>
        <dbReference type="Proteomes" id="UP000275267"/>
    </source>
</evidence>
<gene>
    <name evidence="2" type="ORF">C2845_PM08G14660</name>
</gene>
<keyword evidence="3" id="KW-1185">Reference proteome</keyword>
<proteinExistence type="predicted"/>
<name>A0A3L6R172_PANMI</name>
<dbReference type="Proteomes" id="UP000275267">
    <property type="component" value="Unassembled WGS sequence"/>
</dbReference>
<sequence>MLSLAGPLCTAAGDHSGTSKETDPEPPKLWHPMEHQGKDDPPIDPASGGGLVGSVVPAQEHDDAALDDVEPGPLLLEGLAEPPLPPLASDKLHLALAACVFGWSTDLGID</sequence>
<accession>A0A3L6R172</accession>